<protein>
    <submittedName>
        <fullName evidence="5">Putative JmjC domain-containing histone demethylation protein 2C isoform X4</fullName>
    </submittedName>
</protein>
<dbReference type="GO" id="GO:0000785">
    <property type="term" value="C:chromatin"/>
    <property type="evidence" value="ECO:0007669"/>
    <property type="project" value="TreeGrafter"/>
</dbReference>
<reference evidence="5 6" key="1">
    <citation type="journal article" date="2017" name="PLoS Biol.">
        <title>The sea cucumber genome provides insights into morphological evolution and visceral regeneration.</title>
        <authorList>
            <person name="Zhang X."/>
            <person name="Sun L."/>
            <person name="Yuan J."/>
            <person name="Sun Y."/>
            <person name="Gao Y."/>
            <person name="Zhang L."/>
            <person name="Li S."/>
            <person name="Dai H."/>
            <person name="Hamel J.F."/>
            <person name="Liu C."/>
            <person name="Yu Y."/>
            <person name="Liu S."/>
            <person name="Lin W."/>
            <person name="Guo K."/>
            <person name="Jin S."/>
            <person name="Xu P."/>
            <person name="Storey K.B."/>
            <person name="Huan P."/>
            <person name="Zhang T."/>
            <person name="Zhou Y."/>
            <person name="Zhang J."/>
            <person name="Lin C."/>
            <person name="Li X."/>
            <person name="Xing L."/>
            <person name="Huo D."/>
            <person name="Sun M."/>
            <person name="Wang L."/>
            <person name="Mercier A."/>
            <person name="Li F."/>
            <person name="Yang H."/>
            <person name="Xiang J."/>
        </authorList>
    </citation>
    <scope>NUCLEOTIDE SEQUENCE [LARGE SCALE GENOMIC DNA]</scope>
    <source>
        <strain evidence="5">Shaxun</strain>
        <tissue evidence="5">Muscle</tissue>
    </source>
</reference>
<dbReference type="GO" id="GO:0006357">
    <property type="term" value="P:regulation of transcription by RNA polymerase II"/>
    <property type="evidence" value="ECO:0007669"/>
    <property type="project" value="TreeGrafter"/>
</dbReference>
<comment type="caution">
    <text evidence="5">The sequence shown here is derived from an EMBL/GenBank/DDBJ whole genome shotgun (WGS) entry which is preliminary data.</text>
</comment>
<dbReference type="GO" id="GO:0046872">
    <property type="term" value="F:metal ion binding"/>
    <property type="evidence" value="ECO:0007669"/>
    <property type="project" value="UniProtKB-KW"/>
</dbReference>
<feature type="compositionally biased region" description="Basic residues" evidence="4">
    <location>
        <begin position="220"/>
        <end position="235"/>
    </location>
</feature>
<dbReference type="InterPro" id="IPR045109">
    <property type="entry name" value="LSDs-like"/>
</dbReference>
<dbReference type="STRING" id="307972.A0A2G8KLD5"/>
<keyword evidence="2" id="KW-0479">Metal-binding</keyword>
<evidence type="ECO:0000256" key="1">
    <source>
        <dbReference type="ARBA" id="ARBA00004123"/>
    </source>
</evidence>
<feature type="region of interest" description="Disordered" evidence="4">
    <location>
        <begin position="203"/>
        <end position="239"/>
    </location>
</feature>
<keyword evidence="6" id="KW-1185">Reference proteome</keyword>
<proteinExistence type="predicted"/>
<evidence type="ECO:0000256" key="4">
    <source>
        <dbReference type="SAM" id="MobiDB-lite"/>
    </source>
</evidence>
<evidence type="ECO:0000256" key="3">
    <source>
        <dbReference type="ARBA" id="ARBA00023242"/>
    </source>
</evidence>
<comment type="subcellular location">
    <subcellularLocation>
        <location evidence="1">Nucleus</location>
    </subcellularLocation>
</comment>
<feature type="region of interest" description="Disordered" evidence="4">
    <location>
        <begin position="625"/>
        <end position="645"/>
    </location>
</feature>
<dbReference type="GO" id="GO:0031490">
    <property type="term" value="F:chromatin DNA binding"/>
    <property type="evidence" value="ECO:0007669"/>
    <property type="project" value="TreeGrafter"/>
</dbReference>
<gene>
    <name evidence="5" type="ORF">BSL78_14318</name>
</gene>
<dbReference type="GO" id="GO:0032454">
    <property type="term" value="F:histone H3K9 demethylase activity"/>
    <property type="evidence" value="ECO:0007669"/>
    <property type="project" value="InterPro"/>
</dbReference>
<organism evidence="5 6">
    <name type="scientific">Stichopus japonicus</name>
    <name type="common">Sea cucumber</name>
    <dbReference type="NCBI Taxonomy" id="307972"/>
    <lineage>
        <taxon>Eukaryota</taxon>
        <taxon>Metazoa</taxon>
        <taxon>Echinodermata</taxon>
        <taxon>Eleutherozoa</taxon>
        <taxon>Echinozoa</taxon>
        <taxon>Holothuroidea</taxon>
        <taxon>Aspidochirotacea</taxon>
        <taxon>Aspidochirotida</taxon>
        <taxon>Stichopodidae</taxon>
        <taxon>Apostichopus</taxon>
    </lineage>
</organism>
<accession>A0A2G8KLD5</accession>
<sequence>MAVKKRVKEAAVMGVATSDKDFRKAGAVTSFSEHCQSYQPKEQSSLVSGGGVTHAKVSENVELKIEKVDQLKRVPPDPGSVQRLTGLPNLFAKNGSLSDSERSRSVSPRSMSDSSDSRKTASPNRTATGHVKCKKAWLQRLSESTDSPPPPEEKKDFKSGTAAKSLPNGHIHSPNATSTVTEKSTVTLSDIQKSIPERVYDFDSMSTCSDSSSASGGSKPRQRRSRENKKSRKRTASPLVVNPSCIIDTSHHPRVNGLNLGLETKVKVDGMGDHKQVTASLIDLMTEAPKKRIVTRAHKEKDREGKYPIPLTEKTNLSLQALCHCLRQLKVSIQACHLQVEEDRRSFPQDGPLYQHHAEPDEVQGVSNEGEQTVQAEHLLSILRLPETPVQPKGQPHHRRFSELDQYEKEDLGPWLPTRIEEDDPNTDLEVSKYIMLMTADKFCELVLQEKDAKGALTCTDGKMAWKRPVSGVREMCDTCDTTLFNIHWTCPKCGFVVCPDCFKAKTGNSTRSMKAKSPEVWLKCIKDQQHLPENLMLTQIIPGSGKNPFVELVTHFEMTAIQGALMKLKTLCDSSPLPFVAALLTVVVDGLMESFLPEIVLFISLWDICTLVHEIRRRWNLPSTCPCSRPKSSPPGDAESTKGVTANVTSTPHWLQNDRLKFASKIIPAASLHKKYTSAFNSSDNVTDGLKQNLSRISSTSMSQNHGRLMYFNETGDTFKTKITM</sequence>
<dbReference type="AlphaFoldDB" id="A0A2G8KLD5"/>
<feature type="compositionally biased region" description="Low complexity" evidence="4">
    <location>
        <begin position="204"/>
        <end position="218"/>
    </location>
</feature>
<dbReference type="GO" id="GO:0003712">
    <property type="term" value="F:transcription coregulator activity"/>
    <property type="evidence" value="ECO:0007669"/>
    <property type="project" value="TreeGrafter"/>
</dbReference>
<evidence type="ECO:0000313" key="5">
    <source>
        <dbReference type="EMBL" id="PIK48822.1"/>
    </source>
</evidence>
<feature type="compositionally biased region" description="Polar residues" evidence="4">
    <location>
        <begin position="174"/>
        <end position="184"/>
    </location>
</feature>
<name>A0A2G8KLD5_STIJA</name>
<dbReference type="GO" id="GO:0000118">
    <property type="term" value="C:histone deacetylase complex"/>
    <property type="evidence" value="ECO:0007669"/>
    <property type="project" value="TreeGrafter"/>
</dbReference>
<feature type="compositionally biased region" description="Low complexity" evidence="4">
    <location>
        <begin position="105"/>
        <end position="114"/>
    </location>
</feature>
<dbReference type="PANTHER" id="PTHR12549">
    <property type="entry name" value="JMJC DOMAIN-CONTAINING HISTONE DEMETHYLATION PROTEIN"/>
    <property type="match status" value="1"/>
</dbReference>
<feature type="region of interest" description="Disordered" evidence="4">
    <location>
        <begin position="70"/>
        <end position="184"/>
    </location>
</feature>
<dbReference type="PANTHER" id="PTHR12549:SF38">
    <property type="entry name" value="JMJC DOMAIN-CONTAINING HISTONE DEMETHYLASE 2, ISOFORM A"/>
    <property type="match status" value="1"/>
</dbReference>
<dbReference type="Proteomes" id="UP000230750">
    <property type="component" value="Unassembled WGS sequence"/>
</dbReference>
<keyword evidence="3" id="KW-0539">Nucleus</keyword>
<evidence type="ECO:0000313" key="6">
    <source>
        <dbReference type="Proteomes" id="UP000230750"/>
    </source>
</evidence>
<dbReference type="EMBL" id="MRZV01000500">
    <property type="protein sequence ID" value="PIK48822.1"/>
    <property type="molecule type" value="Genomic_DNA"/>
</dbReference>
<dbReference type="OrthoDB" id="1667110at2759"/>
<evidence type="ECO:0000256" key="2">
    <source>
        <dbReference type="ARBA" id="ARBA00022723"/>
    </source>
</evidence>